<organism evidence="11 12">
    <name type="scientific">Fasciola hepatica</name>
    <name type="common">Liver fluke</name>
    <dbReference type="NCBI Taxonomy" id="6192"/>
    <lineage>
        <taxon>Eukaryota</taxon>
        <taxon>Metazoa</taxon>
        <taxon>Spiralia</taxon>
        <taxon>Lophotrochozoa</taxon>
        <taxon>Platyhelminthes</taxon>
        <taxon>Trematoda</taxon>
        <taxon>Digenea</taxon>
        <taxon>Plagiorchiida</taxon>
        <taxon>Echinostomata</taxon>
        <taxon>Echinostomatoidea</taxon>
        <taxon>Fasciolidae</taxon>
        <taxon>Fasciola</taxon>
    </lineage>
</organism>
<dbReference type="GO" id="GO:0004862">
    <property type="term" value="F:cAMP-dependent protein kinase inhibitor activity"/>
    <property type="evidence" value="ECO:0007669"/>
    <property type="project" value="TreeGrafter"/>
</dbReference>
<dbReference type="InterPro" id="IPR018490">
    <property type="entry name" value="cNMP-bd_dom_sf"/>
</dbReference>
<dbReference type="PANTHER" id="PTHR11635">
    <property type="entry name" value="CAMP-DEPENDENT PROTEIN KINASE REGULATORY CHAIN"/>
    <property type="match status" value="1"/>
</dbReference>
<evidence type="ECO:0000256" key="1">
    <source>
        <dbReference type="ARBA" id="ARBA00005753"/>
    </source>
</evidence>
<keyword evidence="2" id="KW-0597">Phosphoprotein</keyword>
<evidence type="ECO:0000256" key="5">
    <source>
        <dbReference type="ARBA" id="ARBA00022741"/>
    </source>
</evidence>
<dbReference type="PRINTS" id="PR00103">
    <property type="entry name" value="CAMPKINASE"/>
</dbReference>
<accession>A0A4E0RMW0</accession>
<dbReference type="FunFam" id="2.60.120.10:FF:000108">
    <property type="entry name" value="cAMP-dependent protein kinase type II regulatory subunit"/>
    <property type="match status" value="1"/>
</dbReference>
<evidence type="ECO:0000256" key="9">
    <source>
        <dbReference type="SAM" id="MobiDB-lite"/>
    </source>
</evidence>
<dbReference type="SUPFAM" id="SSF51206">
    <property type="entry name" value="cAMP-binding domain-like"/>
    <property type="match status" value="2"/>
</dbReference>
<dbReference type="InterPro" id="IPR050503">
    <property type="entry name" value="cAMP-dep_PK_reg_su-like"/>
</dbReference>
<dbReference type="FunFam" id="2.60.120.10:FF:000017">
    <property type="entry name" value="cAMP-dependent protein kinase type II regulatory subunit"/>
    <property type="match status" value="1"/>
</dbReference>
<feature type="binding site" evidence="8">
    <location>
        <position position="166"/>
    </location>
    <ligand>
        <name>3',5'-cyclic AMP</name>
        <dbReference type="ChEBI" id="CHEBI:58165"/>
        <label>1</label>
    </ligand>
</feature>
<dbReference type="InterPro" id="IPR012198">
    <property type="entry name" value="cAMP_dep_PK_reg_su"/>
</dbReference>
<evidence type="ECO:0000256" key="7">
    <source>
        <dbReference type="ARBA" id="ARBA00067959"/>
    </source>
</evidence>
<evidence type="ECO:0000256" key="3">
    <source>
        <dbReference type="ARBA" id="ARBA00022566"/>
    </source>
</evidence>
<dbReference type="Gene3D" id="2.60.120.10">
    <property type="entry name" value="Jelly Rolls"/>
    <property type="match status" value="2"/>
</dbReference>
<dbReference type="PIRSF" id="PIRSF000548">
    <property type="entry name" value="PK_regulatory"/>
    <property type="match status" value="1"/>
</dbReference>
<dbReference type="InterPro" id="IPR014710">
    <property type="entry name" value="RmlC-like_jellyroll"/>
</dbReference>
<name>A0A4E0RMW0_FASHE</name>
<feature type="domain" description="Cyclic nucleotide-binding" evidence="10">
    <location>
        <begin position="219"/>
        <end position="338"/>
    </location>
</feature>
<feature type="region of interest" description="Disordered" evidence="9">
    <location>
        <begin position="18"/>
        <end position="79"/>
    </location>
</feature>
<dbReference type="PROSITE" id="PS50042">
    <property type="entry name" value="CNMP_BINDING_3"/>
    <property type="match status" value="2"/>
</dbReference>
<dbReference type="AlphaFoldDB" id="A0A4E0RMW0"/>
<keyword evidence="12" id="KW-1185">Reference proteome</keyword>
<dbReference type="InterPro" id="IPR018488">
    <property type="entry name" value="cNMP-bd_CS"/>
</dbReference>
<evidence type="ECO:0000256" key="2">
    <source>
        <dbReference type="ARBA" id="ARBA00022553"/>
    </source>
</evidence>
<dbReference type="Proteomes" id="UP000230066">
    <property type="component" value="Unassembled WGS sequence"/>
</dbReference>
<keyword evidence="3 8" id="KW-0116">cAMP-binding</keyword>
<feature type="domain" description="Cyclic nucleotide-binding" evidence="10">
    <location>
        <begin position="92"/>
        <end position="216"/>
    </location>
</feature>
<dbReference type="EMBL" id="JXXN02000224">
    <property type="protein sequence ID" value="THD28151.1"/>
    <property type="molecule type" value="Genomic_DNA"/>
</dbReference>
<dbReference type="InterPro" id="IPR000595">
    <property type="entry name" value="cNMP-bd_dom"/>
</dbReference>
<dbReference type="GO" id="GO:0005952">
    <property type="term" value="C:cAMP-dependent protein kinase complex"/>
    <property type="evidence" value="ECO:0007669"/>
    <property type="project" value="InterPro"/>
</dbReference>
<dbReference type="GO" id="GO:0034236">
    <property type="term" value="F:protein kinase A catalytic subunit binding"/>
    <property type="evidence" value="ECO:0007669"/>
    <property type="project" value="TreeGrafter"/>
</dbReference>
<feature type="binding site" evidence="8">
    <location>
        <position position="297"/>
    </location>
    <ligand>
        <name>3',5'-cyclic AMP</name>
        <dbReference type="ChEBI" id="CHEBI:58165"/>
        <label>2</label>
    </ligand>
</feature>
<reference evidence="11" key="1">
    <citation type="submission" date="2019-03" db="EMBL/GenBank/DDBJ databases">
        <title>Improved annotation for the trematode Fasciola hepatica.</title>
        <authorList>
            <person name="Choi Y.-J."/>
            <person name="Martin J."/>
            <person name="Mitreva M."/>
        </authorList>
    </citation>
    <scope>NUCLEOTIDE SEQUENCE [LARGE SCALE GENOMIC DNA]</scope>
</reference>
<dbReference type="GO" id="GO:0005829">
    <property type="term" value="C:cytosol"/>
    <property type="evidence" value="ECO:0007669"/>
    <property type="project" value="TreeGrafter"/>
</dbReference>
<evidence type="ECO:0000313" key="11">
    <source>
        <dbReference type="EMBL" id="THD28151.1"/>
    </source>
</evidence>
<feature type="binding site" evidence="8">
    <location>
        <position position="288"/>
    </location>
    <ligand>
        <name>3',5'-cyclic AMP</name>
        <dbReference type="ChEBI" id="CHEBI:58165"/>
        <label>2</label>
    </ligand>
</feature>
<dbReference type="GO" id="GO:0030552">
    <property type="term" value="F:cAMP binding"/>
    <property type="evidence" value="ECO:0007669"/>
    <property type="project" value="UniProtKB-KW"/>
</dbReference>
<evidence type="ECO:0000313" key="12">
    <source>
        <dbReference type="Proteomes" id="UP000230066"/>
    </source>
</evidence>
<protein>
    <recommendedName>
        <fullName evidence="7">cAMP-dependent protein kinase type II regulatory subunit</fullName>
    </recommendedName>
</protein>
<comment type="caution">
    <text evidence="11">The sequence shown here is derived from an EMBL/GenBank/DDBJ whole genome shotgun (WGS) entry which is preliminary data.</text>
</comment>
<sequence>MSVIDNIRTFFVHIGQGFHSSRRSQQGGGVGQRELPDRGPPRNSLNRRQSVAAESFDPEKDSDLTDEEEKPVYPKTDGQRARLSSAVKEILLFRCLDEEQKSHVIDAMQEKHVKAGEVVIAQGDDGDNFYVVESGTYDIHVRSSSDPPTELGKKVGSYVDHGSFGELALMYNTSRAATIKATTDGILWLMDRKTFRRIVLKAAFLKRQLYENLLEEVPLLKELSSYERISVADALQSRVYNDNSTIVTQGEPGKEMFFIESGSVRVVVREKNKEVEVTRLEKGSYFGELALIAKKPRAATVYAVGKTRVAVLDVASFERLMGPCQEVMQRNFDTYEKQLKELLGSDYQLMSKTNK</sequence>
<keyword evidence="6 8" id="KW-0114">cAMP</keyword>
<proteinExistence type="inferred from homology"/>
<feature type="binding site" evidence="8">
    <location>
        <position position="175"/>
    </location>
    <ligand>
        <name>3',5'-cyclic AMP</name>
        <dbReference type="ChEBI" id="CHEBI:58165"/>
        <label>1</label>
    </ligand>
</feature>
<evidence type="ECO:0000256" key="6">
    <source>
        <dbReference type="ARBA" id="ARBA00023149"/>
    </source>
</evidence>
<dbReference type="SMART" id="SM00100">
    <property type="entry name" value="cNMP"/>
    <property type="match status" value="2"/>
</dbReference>
<evidence type="ECO:0000259" key="10">
    <source>
        <dbReference type="PROSITE" id="PS50042"/>
    </source>
</evidence>
<keyword evidence="5 8" id="KW-0547">Nucleotide-binding</keyword>
<dbReference type="Pfam" id="PF00027">
    <property type="entry name" value="cNMP_binding"/>
    <property type="match status" value="2"/>
</dbReference>
<keyword evidence="4" id="KW-0677">Repeat</keyword>
<evidence type="ECO:0000256" key="8">
    <source>
        <dbReference type="PIRSR" id="PIRSR000548-1"/>
    </source>
</evidence>
<dbReference type="PROSITE" id="PS00889">
    <property type="entry name" value="CNMP_BINDING_2"/>
    <property type="match status" value="2"/>
</dbReference>
<evidence type="ECO:0000256" key="4">
    <source>
        <dbReference type="ARBA" id="ARBA00022737"/>
    </source>
</evidence>
<dbReference type="PANTHER" id="PTHR11635:SF152">
    <property type="entry name" value="CAMP-DEPENDENT PROTEIN KINASE TYPE I REGULATORY SUBUNIT-RELATED"/>
    <property type="match status" value="1"/>
</dbReference>
<comment type="similarity">
    <text evidence="1">Belongs to the cAMP-dependent kinase regulatory chain family.</text>
</comment>
<dbReference type="CDD" id="cd00038">
    <property type="entry name" value="CAP_ED"/>
    <property type="match status" value="2"/>
</dbReference>
<gene>
    <name evidence="11" type="ORF">D915_001055</name>
</gene>
<dbReference type="PROSITE" id="PS00888">
    <property type="entry name" value="CNMP_BINDING_1"/>
    <property type="match status" value="2"/>
</dbReference>